<dbReference type="Gene3D" id="3.90.550.10">
    <property type="entry name" value="Spore Coat Polysaccharide Biosynthesis Protein SpsA, Chain A"/>
    <property type="match status" value="1"/>
</dbReference>
<evidence type="ECO:0000313" key="2">
    <source>
        <dbReference type="EMBL" id="GAA4815507.1"/>
    </source>
</evidence>
<dbReference type="PANTHER" id="PTHR43777">
    <property type="entry name" value="MOLYBDENUM COFACTOR CYTIDYLYLTRANSFERASE"/>
    <property type="match status" value="1"/>
</dbReference>
<dbReference type="RefSeq" id="WP_200171235.1">
    <property type="nucleotide sequence ID" value="NZ_BAABKQ010000001.1"/>
</dbReference>
<dbReference type="SUPFAM" id="SSF53448">
    <property type="entry name" value="Nucleotide-diphospho-sugar transferases"/>
    <property type="match status" value="1"/>
</dbReference>
<dbReference type="InterPro" id="IPR025877">
    <property type="entry name" value="MobA-like_NTP_Trfase"/>
</dbReference>
<evidence type="ECO:0000313" key="3">
    <source>
        <dbReference type="Proteomes" id="UP001500839"/>
    </source>
</evidence>
<dbReference type="Pfam" id="PF12804">
    <property type="entry name" value="NTP_transf_3"/>
    <property type="match status" value="1"/>
</dbReference>
<comment type="caution">
    <text evidence="2">The sequence shown here is derived from an EMBL/GenBank/DDBJ whole genome shotgun (WGS) entry which is preliminary data.</text>
</comment>
<dbReference type="EMBL" id="BAABKQ010000001">
    <property type="protein sequence ID" value="GAA4815507.1"/>
    <property type="molecule type" value="Genomic_DNA"/>
</dbReference>
<protein>
    <submittedName>
        <fullName evidence="2">Nucleotidyltransferase family protein</fullName>
    </submittedName>
</protein>
<feature type="domain" description="MobA-like NTP transferase" evidence="1">
    <location>
        <begin position="6"/>
        <end position="171"/>
    </location>
</feature>
<evidence type="ECO:0000259" key="1">
    <source>
        <dbReference type="Pfam" id="PF12804"/>
    </source>
</evidence>
<dbReference type="Proteomes" id="UP001500839">
    <property type="component" value="Unassembled WGS sequence"/>
</dbReference>
<gene>
    <name evidence="2" type="ORF">GCM10023353_21520</name>
</gene>
<proteinExistence type="predicted"/>
<dbReference type="PANTHER" id="PTHR43777:SF1">
    <property type="entry name" value="MOLYBDENUM COFACTOR CYTIDYLYLTRANSFERASE"/>
    <property type="match status" value="1"/>
</dbReference>
<reference evidence="3" key="1">
    <citation type="journal article" date="2019" name="Int. J. Syst. Evol. Microbiol.">
        <title>The Global Catalogue of Microorganisms (GCM) 10K type strain sequencing project: providing services to taxonomists for standard genome sequencing and annotation.</title>
        <authorList>
            <consortium name="The Broad Institute Genomics Platform"/>
            <consortium name="The Broad Institute Genome Sequencing Center for Infectious Disease"/>
            <person name="Wu L."/>
            <person name="Ma J."/>
        </authorList>
    </citation>
    <scope>NUCLEOTIDE SEQUENCE [LARGE SCALE GENOMIC DNA]</scope>
    <source>
        <strain evidence="3">JCM 18542</strain>
    </source>
</reference>
<dbReference type="CDD" id="cd04182">
    <property type="entry name" value="GT_2_like_f"/>
    <property type="match status" value="1"/>
</dbReference>
<accession>A0ABP9CPH7</accession>
<organism evidence="2 3">
    <name type="scientific">Tomitella cavernea</name>
    <dbReference type="NCBI Taxonomy" id="1387982"/>
    <lineage>
        <taxon>Bacteria</taxon>
        <taxon>Bacillati</taxon>
        <taxon>Actinomycetota</taxon>
        <taxon>Actinomycetes</taxon>
        <taxon>Mycobacteriales</taxon>
        <taxon>Tomitella</taxon>
    </lineage>
</organism>
<name>A0ABP9CPH7_9ACTN</name>
<keyword evidence="3" id="KW-1185">Reference proteome</keyword>
<dbReference type="InterPro" id="IPR029044">
    <property type="entry name" value="Nucleotide-diphossugar_trans"/>
</dbReference>
<sequence length="201" mass="20324">MISVAGVVLAAGRGSRFGRPKALARLDGEAMVARAARTLAHGGCAPVVVVLGAAADEASALVPPDARTVFAADWAAGLAASLRAGLRALPAGAGAPDAALIHLADLPDVGPDVVARLLESAQRAPDPSGVLARATYGGRPGHPVLVGRRHWADLAASVTGDRGAGPWLHRRTDVLLVACDDLATGDDADTADALRRHGRVT</sequence>